<dbReference type="GO" id="GO:0008381">
    <property type="term" value="F:mechanosensitive monoatomic ion channel activity"/>
    <property type="evidence" value="ECO:0007669"/>
    <property type="project" value="InterPro"/>
</dbReference>
<proteinExistence type="inferred from homology"/>
<feature type="domain" description="Mechanosensitive ion channel MscS C-terminal" evidence="10">
    <location>
        <begin position="442"/>
        <end position="523"/>
    </location>
</feature>
<dbReference type="InterPro" id="IPR049278">
    <property type="entry name" value="MS_channel_C"/>
</dbReference>
<dbReference type="AlphaFoldDB" id="G5J364"/>
<evidence type="ECO:0000256" key="4">
    <source>
        <dbReference type="ARBA" id="ARBA00022692"/>
    </source>
</evidence>
<feature type="transmembrane region" description="Helical" evidence="8">
    <location>
        <begin position="350"/>
        <end position="376"/>
    </location>
</feature>
<dbReference type="GO" id="GO:0005886">
    <property type="term" value="C:plasma membrane"/>
    <property type="evidence" value="ECO:0007669"/>
    <property type="project" value="UniProtKB-SubCell"/>
</dbReference>
<evidence type="ECO:0000256" key="2">
    <source>
        <dbReference type="ARBA" id="ARBA00008017"/>
    </source>
</evidence>
<gene>
    <name evidence="11" type="ORF">CWATWH0003_1942</name>
</gene>
<evidence type="ECO:0000256" key="5">
    <source>
        <dbReference type="ARBA" id="ARBA00022989"/>
    </source>
</evidence>
<keyword evidence="3" id="KW-1003">Cell membrane</keyword>
<sequence length="581" mass="66044">MKDYFLNFYTSKIYQRLILGLLALLLVLFQGSFLQSYSLETEDNSPGFPVVFDHITLFNVYESNGSLSAQERATIITRRLNTIANDSNIEITDDKFDLDDRGNVIVILFDNKTLITVTADDAVAETTSRQYLAEQYLKSLKKALRAYRRERGHFYWVIGLISTGISLLILLVILKIFDFIFPYINSHIERWQGTLIPSIRIKNIELLSADKLTQIFKTLIKTVRIIVTLFILYSFVPFILGFFPQTRKISNVLFDYLIKAVTTVLSGLVGYLPNIFVVGVIIYLTYYTLRFLKFIFNEIETGNLHFTGFYSEWAQPTYQLLSWLTIMLAAVFTFPYLPGFDSPAFKGVSAFAALLFTLGSTGVVSNTVSGLVLIYTRAFQLGDRVKIGDSVGDVLEKNLLVTRIRTVKNVVITIPNSVIMNSNVINYSSLKRDLKSPLILHTTITLGYDVPWRKVHQVLIAAAQSTNYVLSRPSPFVLQTALNDFYVSYEINAYTNESTKMHDIYSHLHQNIQDQCNEADIEILSPHYSAIRDGHHNTIPAEYLPENYTAPGFRLDPVTNLFNQNNHNHNSVNDSVESHGN</sequence>
<dbReference type="Gene3D" id="3.30.70.100">
    <property type="match status" value="1"/>
</dbReference>
<feature type="domain" description="Mechanosensitive ion channel MscS" evidence="9">
    <location>
        <begin position="363"/>
        <end position="428"/>
    </location>
</feature>
<keyword evidence="5 8" id="KW-1133">Transmembrane helix</keyword>
<reference evidence="11 12" key="1">
    <citation type="journal article" date="2011" name="Front. Microbiol.">
        <title>Two Strains of Crocosphaera watsonii with Highly Conserved Genomes are Distinguished by Strain-Specific Features.</title>
        <authorList>
            <person name="Bench S.R."/>
            <person name="Ilikchyan I.N."/>
            <person name="Tripp H.J."/>
            <person name="Zehr J.P."/>
        </authorList>
    </citation>
    <scope>NUCLEOTIDE SEQUENCE [LARGE SCALE GENOMIC DNA]</scope>
    <source>
        <strain evidence="11 12">WH 0003</strain>
    </source>
</reference>
<feature type="region of interest" description="Disordered" evidence="7">
    <location>
        <begin position="562"/>
        <end position="581"/>
    </location>
</feature>
<feature type="transmembrane region" description="Helical" evidence="8">
    <location>
        <begin position="320"/>
        <end position="338"/>
    </location>
</feature>
<evidence type="ECO:0000256" key="3">
    <source>
        <dbReference type="ARBA" id="ARBA00022475"/>
    </source>
</evidence>
<evidence type="ECO:0000313" key="12">
    <source>
        <dbReference type="Proteomes" id="UP000003477"/>
    </source>
</evidence>
<evidence type="ECO:0000259" key="9">
    <source>
        <dbReference type="Pfam" id="PF00924"/>
    </source>
</evidence>
<feature type="compositionally biased region" description="Low complexity" evidence="7">
    <location>
        <begin position="562"/>
        <end position="575"/>
    </location>
</feature>
<feature type="transmembrane region" description="Helical" evidence="8">
    <location>
        <begin position="154"/>
        <end position="177"/>
    </location>
</feature>
<evidence type="ECO:0000313" key="11">
    <source>
        <dbReference type="EMBL" id="EHJ13358.1"/>
    </source>
</evidence>
<dbReference type="Pfam" id="PF00924">
    <property type="entry name" value="MS_channel_2nd"/>
    <property type="match status" value="1"/>
</dbReference>
<dbReference type="InterPro" id="IPR011066">
    <property type="entry name" value="MscS_channel_C_sf"/>
</dbReference>
<dbReference type="InterPro" id="IPR006685">
    <property type="entry name" value="MscS_channel_2nd"/>
</dbReference>
<evidence type="ECO:0000256" key="8">
    <source>
        <dbReference type="SAM" id="Phobius"/>
    </source>
</evidence>
<dbReference type="Gene3D" id="2.30.30.60">
    <property type="match status" value="1"/>
</dbReference>
<comment type="caution">
    <text evidence="11">The sequence shown here is derived from an EMBL/GenBank/DDBJ whole genome shotgun (WGS) entry which is preliminary data.</text>
</comment>
<dbReference type="InterPro" id="IPR010920">
    <property type="entry name" value="LSM_dom_sf"/>
</dbReference>
<keyword evidence="4 8" id="KW-0812">Transmembrane</keyword>
<dbReference type="SUPFAM" id="SSF50182">
    <property type="entry name" value="Sm-like ribonucleoproteins"/>
    <property type="match status" value="1"/>
</dbReference>
<dbReference type="InterPro" id="IPR045275">
    <property type="entry name" value="MscS_archaea/bacteria_type"/>
</dbReference>
<feature type="transmembrane region" description="Helical" evidence="8">
    <location>
        <begin position="225"/>
        <end position="244"/>
    </location>
</feature>
<evidence type="ECO:0000259" key="10">
    <source>
        <dbReference type="Pfam" id="PF21082"/>
    </source>
</evidence>
<dbReference type="EMBL" id="AESD01000301">
    <property type="protein sequence ID" value="EHJ13358.1"/>
    <property type="molecule type" value="Genomic_DNA"/>
</dbReference>
<comment type="similarity">
    <text evidence="2">Belongs to the MscS (TC 1.A.23) family.</text>
</comment>
<dbReference type="PANTHER" id="PTHR30221">
    <property type="entry name" value="SMALL-CONDUCTANCE MECHANOSENSITIVE CHANNEL"/>
    <property type="match status" value="1"/>
</dbReference>
<evidence type="ECO:0008006" key="13">
    <source>
        <dbReference type="Google" id="ProtNLM"/>
    </source>
</evidence>
<evidence type="ECO:0000256" key="6">
    <source>
        <dbReference type="ARBA" id="ARBA00023136"/>
    </source>
</evidence>
<dbReference type="RefSeq" id="WP_007310272.1">
    <property type="nucleotide sequence ID" value="NZ_AESD01000301.1"/>
</dbReference>
<evidence type="ECO:0000256" key="1">
    <source>
        <dbReference type="ARBA" id="ARBA00004651"/>
    </source>
</evidence>
<dbReference type="PATRIC" id="fig|423471.3.peg.1816"/>
<dbReference type="Proteomes" id="UP000003477">
    <property type="component" value="Unassembled WGS sequence"/>
</dbReference>
<keyword evidence="6 8" id="KW-0472">Membrane</keyword>
<evidence type="ECO:0000256" key="7">
    <source>
        <dbReference type="SAM" id="MobiDB-lite"/>
    </source>
</evidence>
<accession>G5J364</accession>
<dbReference type="GeneID" id="88765676"/>
<dbReference type="Pfam" id="PF21082">
    <property type="entry name" value="MS_channel_3rd"/>
    <property type="match status" value="1"/>
</dbReference>
<feature type="transmembrane region" description="Helical" evidence="8">
    <location>
        <begin position="264"/>
        <end position="286"/>
    </location>
</feature>
<organism evidence="11 12">
    <name type="scientific">Crocosphaera watsonii WH 0003</name>
    <dbReference type="NCBI Taxonomy" id="423471"/>
    <lineage>
        <taxon>Bacteria</taxon>
        <taxon>Bacillati</taxon>
        <taxon>Cyanobacteriota</taxon>
        <taxon>Cyanophyceae</taxon>
        <taxon>Oscillatoriophycideae</taxon>
        <taxon>Chroococcales</taxon>
        <taxon>Aphanothecaceae</taxon>
        <taxon>Crocosphaera</taxon>
    </lineage>
</organism>
<protein>
    <recommendedName>
        <fullName evidence="13">Mechanosensitive ion channel family protein</fullName>
    </recommendedName>
</protein>
<dbReference type="SUPFAM" id="SSF82689">
    <property type="entry name" value="Mechanosensitive channel protein MscS (YggB), C-terminal domain"/>
    <property type="match status" value="1"/>
</dbReference>
<dbReference type="InterPro" id="IPR023408">
    <property type="entry name" value="MscS_beta-dom_sf"/>
</dbReference>
<name>G5J364_CROWT</name>
<comment type="subcellular location">
    <subcellularLocation>
        <location evidence="1">Cell membrane</location>
        <topology evidence="1">Multi-pass membrane protein</topology>
    </subcellularLocation>
</comment>
<dbReference type="PANTHER" id="PTHR30221:SF18">
    <property type="entry name" value="SLL0590 PROTEIN"/>
    <property type="match status" value="1"/>
</dbReference>